<evidence type="ECO:0000256" key="3">
    <source>
        <dbReference type="ARBA" id="ARBA00023125"/>
    </source>
</evidence>
<dbReference type="InterPro" id="IPR005119">
    <property type="entry name" value="LysR_subst-bd"/>
</dbReference>
<dbReference type="PATRIC" id="fig|1267766.3.peg.459"/>
<evidence type="ECO:0000256" key="2">
    <source>
        <dbReference type="ARBA" id="ARBA00023015"/>
    </source>
</evidence>
<dbReference type="InterPro" id="IPR036388">
    <property type="entry name" value="WH-like_DNA-bd_sf"/>
</dbReference>
<keyword evidence="4" id="KW-0804">Transcription</keyword>
<dbReference type="InterPro" id="IPR000847">
    <property type="entry name" value="LysR_HTH_N"/>
</dbReference>
<accession>A0A0F7KPL7</accession>
<dbReference type="InterPro" id="IPR036390">
    <property type="entry name" value="WH_DNA-bd_sf"/>
</dbReference>
<proteinExistence type="inferred from homology"/>
<dbReference type="STRING" id="1267766.WYH_00455"/>
<sequence length="300" mass="32149">MSLDHRQLRAFLQIAELGSLGRAAKAVHLTQPALSRLTRELERSCGLALFERHPLGMRLTEAGEALVPFARSILHDMSRAEETIAELRGAGKGVVRVGAIAGVARQFLPHAVKSLRDKGTELKVYLLEGSGGELAAALADGSIDIAIAHDNLEDDEVTAVRDTGYSEDCSVVCSTSHPLAATKQCSLEEVLNAGWVLPGPGTTPRKLLEEAVRGSGKRMPSAVVETSSPSAVAAFVRRSLLLGWLPWSLYADEEEAGQICALNVPELASHRCYYIYKRRRGVLSPAASAFLAGLDIASQD</sequence>
<dbReference type="EMBL" id="CP011452">
    <property type="protein sequence ID" value="AKH41514.1"/>
    <property type="molecule type" value="Genomic_DNA"/>
</dbReference>
<dbReference type="PRINTS" id="PR00039">
    <property type="entry name" value="HTHLYSR"/>
</dbReference>
<dbReference type="GO" id="GO:0005829">
    <property type="term" value="C:cytosol"/>
    <property type="evidence" value="ECO:0007669"/>
    <property type="project" value="TreeGrafter"/>
</dbReference>
<gene>
    <name evidence="5" type="primary">cynR_1</name>
    <name evidence="5" type="ORF">WYH_00455</name>
</gene>
<dbReference type="AlphaFoldDB" id="A0A0F7KPL7"/>
<evidence type="ECO:0000256" key="4">
    <source>
        <dbReference type="ARBA" id="ARBA00023163"/>
    </source>
</evidence>
<dbReference type="KEGG" id="aay:WYH_00455"/>
<evidence type="ECO:0000313" key="5">
    <source>
        <dbReference type="EMBL" id="AKH41514.1"/>
    </source>
</evidence>
<dbReference type="PROSITE" id="PS50931">
    <property type="entry name" value="HTH_LYSR"/>
    <property type="match status" value="1"/>
</dbReference>
<organism evidence="5 6">
    <name type="scientific">Croceibacterium atlanticum</name>
    <dbReference type="NCBI Taxonomy" id="1267766"/>
    <lineage>
        <taxon>Bacteria</taxon>
        <taxon>Pseudomonadati</taxon>
        <taxon>Pseudomonadota</taxon>
        <taxon>Alphaproteobacteria</taxon>
        <taxon>Sphingomonadales</taxon>
        <taxon>Erythrobacteraceae</taxon>
        <taxon>Croceibacterium</taxon>
    </lineage>
</organism>
<dbReference type="Pfam" id="PF03466">
    <property type="entry name" value="LysR_substrate"/>
    <property type="match status" value="1"/>
</dbReference>
<evidence type="ECO:0000256" key="1">
    <source>
        <dbReference type="ARBA" id="ARBA00009437"/>
    </source>
</evidence>
<reference evidence="5" key="1">
    <citation type="submission" date="2015-05" db="EMBL/GenBank/DDBJ databases">
        <title>The complete genome of Altererythrobacter atlanticus strain 26DY36.</title>
        <authorList>
            <person name="Wu Y.-H."/>
            <person name="Cheng H."/>
            <person name="Wu X.-W."/>
        </authorList>
    </citation>
    <scope>NUCLEOTIDE SEQUENCE [LARGE SCALE GENOMIC DNA]</scope>
    <source>
        <strain evidence="5">26DY36</strain>
    </source>
</reference>
<dbReference type="Gene3D" id="1.10.10.10">
    <property type="entry name" value="Winged helix-like DNA-binding domain superfamily/Winged helix DNA-binding domain"/>
    <property type="match status" value="1"/>
</dbReference>
<dbReference type="OrthoDB" id="196624at2"/>
<keyword evidence="6" id="KW-1185">Reference proteome</keyword>
<dbReference type="GO" id="GO:0003677">
    <property type="term" value="F:DNA binding"/>
    <property type="evidence" value="ECO:0007669"/>
    <property type="project" value="UniProtKB-KW"/>
</dbReference>
<dbReference type="SUPFAM" id="SSF53850">
    <property type="entry name" value="Periplasmic binding protein-like II"/>
    <property type="match status" value="1"/>
</dbReference>
<dbReference type="PANTHER" id="PTHR30419">
    <property type="entry name" value="HTH-TYPE TRANSCRIPTIONAL REGULATOR YBHD"/>
    <property type="match status" value="1"/>
</dbReference>
<keyword evidence="2" id="KW-0805">Transcription regulation</keyword>
<dbReference type="Pfam" id="PF00126">
    <property type="entry name" value="HTH_1"/>
    <property type="match status" value="1"/>
</dbReference>
<comment type="similarity">
    <text evidence="1">Belongs to the LysR transcriptional regulatory family.</text>
</comment>
<dbReference type="SUPFAM" id="SSF46785">
    <property type="entry name" value="Winged helix' DNA-binding domain"/>
    <property type="match status" value="1"/>
</dbReference>
<dbReference type="PANTHER" id="PTHR30419:SF8">
    <property type="entry name" value="NITROGEN ASSIMILATION TRANSCRIPTIONAL ACTIVATOR-RELATED"/>
    <property type="match status" value="1"/>
</dbReference>
<dbReference type="FunFam" id="1.10.10.10:FF:000001">
    <property type="entry name" value="LysR family transcriptional regulator"/>
    <property type="match status" value="1"/>
</dbReference>
<dbReference type="RefSeq" id="WP_046902536.1">
    <property type="nucleotide sequence ID" value="NZ_CP011452.2"/>
</dbReference>
<name>A0A0F7KPL7_9SPHN</name>
<protein>
    <submittedName>
        <fullName evidence="5">HTH-type transcriptional regulator CynR</fullName>
    </submittedName>
</protein>
<dbReference type="InterPro" id="IPR050950">
    <property type="entry name" value="HTH-type_LysR_regulators"/>
</dbReference>
<dbReference type="Proteomes" id="UP000034392">
    <property type="component" value="Chromosome"/>
</dbReference>
<dbReference type="Gene3D" id="3.40.190.290">
    <property type="match status" value="1"/>
</dbReference>
<evidence type="ECO:0000313" key="6">
    <source>
        <dbReference type="Proteomes" id="UP000034392"/>
    </source>
</evidence>
<dbReference type="GO" id="GO:0003700">
    <property type="term" value="F:DNA-binding transcription factor activity"/>
    <property type="evidence" value="ECO:0007669"/>
    <property type="project" value="InterPro"/>
</dbReference>
<keyword evidence="3" id="KW-0238">DNA-binding</keyword>